<keyword evidence="4" id="KW-0255">Endonuclease</keyword>
<evidence type="ECO:0000256" key="4">
    <source>
        <dbReference type="ARBA" id="ARBA00022759"/>
    </source>
</evidence>
<feature type="compositionally biased region" description="Basic and acidic residues" evidence="6">
    <location>
        <begin position="410"/>
        <end position="424"/>
    </location>
</feature>
<evidence type="ECO:0000256" key="3">
    <source>
        <dbReference type="ARBA" id="ARBA00022722"/>
    </source>
</evidence>
<feature type="compositionally biased region" description="Acidic residues" evidence="6">
    <location>
        <begin position="191"/>
        <end position="202"/>
    </location>
</feature>
<comment type="caution">
    <text evidence="8">The sequence shown here is derived from an EMBL/GenBank/DDBJ whole genome shotgun (WGS) entry which is preliminary data.</text>
</comment>
<dbReference type="Proteomes" id="UP000424527">
    <property type="component" value="Unassembled WGS sequence"/>
</dbReference>
<keyword evidence="3" id="KW-0540">Nuclease</keyword>
<dbReference type="AlphaFoldDB" id="A0A6G0HGC9"/>
<keyword evidence="9" id="KW-1185">Reference proteome</keyword>
<feature type="region of interest" description="Disordered" evidence="6">
    <location>
        <begin position="234"/>
        <end position="265"/>
    </location>
</feature>
<dbReference type="GO" id="GO:0004519">
    <property type="term" value="F:endonuclease activity"/>
    <property type="evidence" value="ECO:0007669"/>
    <property type="project" value="UniProtKB-KW"/>
</dbReference>
<evidence type="ECO:0000259" key="7">
    <source>
        <dbReference type="Pfam" id="PF18697"/>
    </source>
</evidence>
<protein>
    <recommendedName>
        <fullName evidence="7">Murine leukemia virus integrase C-terminal domain-containing protein</fullName>
    </recommendedName>
</protein>
<feature type="compositionally biased region" description="Basic and acidic residues" evidence="6">
    <location>
        <begin position="246"/>
        <end position="265"/>
    </location>
</feature>
<evidence type="ECO:0000256" key="5">
    <source>
        <dbReference type="ARBA" id="ARBA00022801"/>
    </source>
</evidence>
<gene>
    <name evidence="8" type="ORF">D5F01_LYC23837</name>
</gene>
<keyword evidence="1" id="KW-0808">Transferase</keyword>
<feature type="domain" description="Murine leukemia virus integrase C-terminal" evidence="7">
    <location>
        <begin position="266"/>
        <end position="316"/>
    </location>
</feature>
<keyword evidence="2" id="KW-0548">Nucleotidyltransferase</keyword>
<keyword evidence="5" id="KW-0378">Hydrolase</keyword>
<sequence>MSRKRKEKRQIELCVLELFSREGQRVLKERERASETIGENTETVEKLLAEINTPFSHQSSLLLPPSDKNPPPYEKKAESKSVTIYPQIPVLSQDGTYTVEDDERRVIEEGKATTTIVMRPYTKSKKPVKIEKKAKERGLRKTTLKKYDYDSDDDTRTIGGYDPSVKKILARAERRGRKSLGKAGAKGADTSDSDNGDGDSDWECTPVRRNLAEEEGWQSQKDWEERCRRVSFAAAGGKLTSDPEPEEHQQQESGEENRELEKNSVRPGDKVFVKVFRRKWFNARREGPFEVVRCTGTAVQVKGSPTWYHLSHCVKAPEEETLQLGNEDGNDPEEQTDHAMDANVERAHVSDGIRPDLSADGQEKRFREVHLQYAPEGSNPPEKVPPEVPEECDAPSGVLRSASKPRSPRPVREKIKPKRYRDCS</sequence>
<dbReference type="InterPro" id="IPR040643">
    <property type="entry name" value="MLVIN_C"/>
</dbReference>
<dbReference type="EMBL" id="REGW02000040">
    <property type="protein sequence ID" value="KAE8278096.1"/>
    <property type="molecule type" value="Genomic_DNA"/>
</dbReference>
<evidence type="ECO:0000256" key="1">
    <source>
        <dbReference type="ARBA" id="ARBA00022679"/>
    </source>
</evidence>
<dbReference type="GO" id="GO:0016787">
    <property type="term" value="F:hydrolase activity"/>
    <property type="evidence" value="ECO:0007669"/>
    <property type="project" value="UniProtKB-KW"/>
</dbReference>
<evidence type="ECO:0000256" key="2">
    <source>
        <dbReference type="ARBA" id="ARBA00022695"/>
    </source>
</evidence>
<evidence type="ECO:0000313" key="9">
    <source>
        <dbReference type="Proteomes" id="UP000424527"/>
    </source>
</evidence>
<name>A0A6G0HGC9_LARCR</name>
<dbReference type="Gene3D" id="2.30.30.850">
    <property type="match status" value="1"/>
</dbReference>
<feature type="region of interest" description="Disordered" evidence="6">
    <location>
        <begin position="144"/>
        <end position="222"/>
    </location>
</feature>
<reference evidence="8 9" key="1">
    <citation type="submission" date="2019-07" db="EMBL/GenBank/DDBJ databases">
        <title>Chromosome genome assembly for large yellow croaker.</title>
        <authorList>
            <person name="Xiao S."/>
        </authorList>
    </citation>
    <scope>NUCLEOTIDE SEQUENCE [LARGE SCALE GENOMIC DNA]</scope>
    <source>
        <strain evidence="8">JMULYC20181020</strain>
        <tissue evidence="8">Muscle</tissue>
    </source>
</reference>
<accession>A0A6G0HGC9</accession>
<organism evidence="8 9">
    <name type="scientific">Larimichthys crocea</name>
    <name type="common">Large yellow croaker</name>
    <name type="synonym">Pseudosciaena crocea</name>
    <dbReference type="NCBI Taxonomy" id="215358"/>
    <lineage>
        <taxon>Eukaryota</taxon>
        <taxon>Metazoa</taxon>
        <taxon>Chordata</taxon>
        <taxon>Craniata</taxon>
        <taxon>Vertebrata</taxon>
        <taxon>Euteleostomi</taxon>
        <taxon>Actinopterygii</taxon>
        <taxon>Neopterygii</taxon>
        <taxon>Teleostei</taxon>
        <taxon>Neoteleostei</taxon>
        <taxon>Acanthomorphata</taxon>
        <taxon>Eupercaria</taxon>
        <taxon>Sciaenidae</taxon>
        <taxon>Larimichthys</taxon>
    </lineage>
</organism>
<feature type="region of interest" description="Disordered" evidence="6">
    <location>
        <begin position="56"/>
        <end position="80"/>
    </location>
</feature>
<feature type="region of interest" description="Disordered" evidence="6">
    <location>
        <begin position="372"/>
        <end position="424"/>
    </location>
</feature>
<proteinExistence type="predicted"/>
<dbReference type="GO" id="GO:0016779">
    <property type="term" value="F:nucleotidyltransferase activity"/>
    <property type="evidence" value="ECO:0007669"/>
    <property type="project" value="UniProtKB-KW"/>
</dbReference>
<dbReference type="Pfam" id="PF18697">
    <property type="entry name" value="MLVIN_C"/>
    <property type="match status" value="1"/>
</dbReference>
<evidence type="ECO:0000256" key="6">
    <source>
        <dbReference type="SAM" id="MobiDB-lite"/>
    </source>
</evidence>
<evidence type="ECO:0000313" key="8">
    <source>
        <dbReference type="EMBL" id="KAE8278096.1"/>
    </source>
</evidence>